<evidence type="ECO:0000256" key="13">
    <source>
        <dbReference type="ARBA" id="ARBA00033986"/>
    </source>
</evidence>
<feature type="domain" description="Glucose-methanol-choline oxidoreductase N-terminal" evidence="21">
    <location>
        <begin position="300"/>
        <end position="314"/>
    </location>
</feature>
<dbReference type="InterPro" id="IPR007867">
    <property type="entry name" value="GMC_OxRtase_C"/>
</dbReference>
<comment type="similarity">
    <text evidence="3">Belongs to the GMC oxidoreductase family.</text>
</comment>
<evidence type="ECO:0000256" key="18">
    <source>
        <dbReference type="PIRSR" id="PIRSR000137-1"/>
    </source>
</evidence>
<evidence type="ECO:0000256" key="8">
    <source>
        <dbReference type="ARBA" id="ARBA00022729"/>
    </source>
</evidence>
<dbReference type="EC" id="1.1.99.29" evidence="5"/>
<comment type="function">
    <text evidence="12">Catalyzes the single-oxidation or sequential double oxidation reaction of carbohydrates primarily at carbon-2 and/or carbon-3 with the concomitant reduction of the flavin. The enzyme exhibits a broad sugar substrate specificity, oxidizing different aldopyranoses to the corresponding C-1, C-2, C-3 or C-1,2, C-2,3 and C-3,4 (di)dehydro sugars with substrate-specific regioselectivity. Accepts only a narrow range of electron acceptors such as substituted benzoquinones and complexed metal ions and reacts extremely slowly with O(2) as acceptor. May play a role in the natural recycling of plant matter by oxidizing all major monosaccharides in lignocellulose and by reducing quinone compounds or reactive radical species generated during lignin depolymerization.</text>
</comment>
<keyword evidence="6" id="KW-0964">Secreted</keyword>
<evidence type="ECO:0000256" key="2">
    <source>
        <dbReference type="ARBA" id="ARBA00004613"/>
    </source>
</evidence>
<dbReference type="AlphaFoldDB" id="A0AAD5VSL5"/>
<evidence type="ECO:0000256" key="3">
    <source>
        <dbReference type="ARBA" id="ARBA00010790"/>
    </source>
</evidence>
<dbReference type="InterPro" id="IPR012132">
    <property type="entry name" value="GMC_OxRdtase"/>
</dbReference>
<dbReference type="GO" id="GO:0005576">
    <property type="term" value="C:extracellular region"/>
    <property type="evidence" value="ECO:0007669"/>
    <property type="project" value="UniProtKB-SubCell"/>
</dbReference>
<comment type="catalytic activity">
    <reaction evidence="14">
        <text>pyranose + acceptor = pyranos-2,3-diulose + reduced acceptor.</text>
        <dbReference type="EC" id="1.1.99.29"/>
    </reaction>
</comment>
<feature type="active site" description="Proton acceptor" evidence="18">
    <location>
        <position position="564"/>
    </location>
</feature>
<dbReference type="Proteomes" id="UP001213000">
    <property type="component" value="Unassembled WGS sequence"/>
</dbReference>
<comment type="catalytic activity">
    <reaction evidence="13">
        <text>pyranose + acceptor = pyranos-2-ulose + reduced acceptor.</text>
        <dbReference type="EC" id="1.1.99.29"/>
    </reaction>
</comment>
<evidence type="ECO:0000313" key="22">
    <source>
        <dbReference type="EMBL" id="KAJ3566596.1"/>
    </source>
</evidence>
<comment type="subcellular location">
    <subcellularLocation>
        <location evidence="2">Secreted</location>
    </subcellularLocation>
</comment>
<evidence type="ECO:0000256" key="4">
    <source>
        <dbReference type="ARBA" id="ARBA00011245"/>
    </source>
</evidence>
<gene>
    <name evidence="22" type="ORF">NP233_g6897</name>
</gene>
<dbReference type="GO" id="GO:0050660">
    <property type="term" value="F:flavin adenine dinucleotide binding"/>
    <property type="evidence" value="ECO:0007669"/>
    <property type="project" value="InterPro"/>
</dbReference>
<dbReference type="Pfam" id="PF00732">
    <property type="entry name" value="GMC_oxred_N"/>
    <property type="match status" value="1"/>
</dbReference>
<evidence type="ECO:0000256" key="16">
    <source>
        <dbReference type="ARBA" id="ARBA00034050"/>
    </source>
</evidence>
<evidence type="ECO:0000256" key="11">
    <source>
        <dbReference type="ARBA" id="ARBA00023180"/>
    </source>
</evidence>
<keyword evidence="10" id="KW-0560">Oxidoreductase</keyword>
<feature type="signal peptide" evidence="20">
    <location>
        <begin position="1"/>
        <end position="20"/>
    </location>
</feature>
<comment type="cofactor">
    <cofactor evidence="1 19">
        <name>FAD</name>
        <dbReference type="ChEBI" id="CHEBI:57692"/>
    </cofactor>
</comment>
<dbReference type="PIRSF" id="PIRSF000137">
    <property type="entry name" value="Alcohol_oxidase"/>
    <property type="match status" value="1"/>
</dbReference>
<dbReference type="Gene3D" id="3.30.560.10">
    <property type="entry name" value="Glucose Oxidase, domain 3"/>
    <property type="match status" value="1"/>
</dbReference>
<evidence type="ECO:0000256" key="6">
    <source>
        <dbReference type="ARBA" id="ARBA00022525"/>
    </source>
</evidence>
<dbReference type="EMBL" id="JANIEX010000474">
    <property type="protein sequence ID" value="KAJ3566596.1"/>
    <property type="molecule type" value="Genomic_DNA"/>
</dbReference>
<dbReference type="InterPro" id="IPR036188">
    <property type="entry name" value="FAD/NAD-bd_sf"/>
</dbReference>
<keyword evidence="23" id="KW-1185">Reference proteome</keyword>
<evidence type="ECO:0000256" key="5">
    <source>
        <dbReference type="ARBA" id="ARBA00013177"/>
    </source>
</evidence>
<dbReference type="PANTHER" id="PTHR11552:SF201">
    <property type="entry name" value="GLUCOSE-METHANOL-CHOLINE OXIDOREDUCTASE N-TERMINAL DOMAIN-CONTAINING PROTEIN"/>
    <property type="match status" value="1"/>
</dbReference>
<protein>
    <recommendedName>
        <fullName evidence="5">pyranose dehydrogenase (acceptor)</fullName>
        <ecNumber evidence="5">1.1.99.29</ecNumber>
    </recommendedName>
</protein>
<evidence type="ECO:0000313" key="23">
    <source>
        <dbReference type="Proteomes" id="UP001213000"/>
    </source>
</evidence>
<feature type="chain" id="PRO_5042017547" description="pyranose dehydrogenase (acceptor)" evidence="20">
    <location>
        <begin position="21"/>
        <end position="588"/>
    </location>
</feature>
<evidence type="ECO:0000256" key="10">
    <source>
        <dbReference type="ARBA" id="ARBA00023002"/>
    </source>
</evidence>
<dbReference type="PROSITE" id="PS00624">
    <property type="entry name" value="GMC_OXRED_2"/>
    <property type="match status" value="1"/>
</dbReference>
<evidence type="ECO:0000256" key="14">
    <source>
        <dbReference type="ARBA" id="ARBA00034010"/>
    </source>
</evidence>
<organism evidence="22 23">
    <name type="scientific">Leucocoprinus birnbaumii</name>
    <dbReference type="NCBI Taxonomy" id="56174"/>
    <lineage>
        <taxon>Eukaryota</taxon>
        <taxon>Fungi</taxon>
        <taxon>Dikarya</taxon>
        <taxon>Basidiomycota</taxon>
        <taxon>Agaricomycotina</taxon>
        <taxon>Agaricomycetes</taxon>
        <taxon>Agaricomycetidae</taxon>
        <taxon>Agaricales</taxon>
        <taxon>Agaricineae</taxon>
        <taxon>Agaricaceae</taxon>
        <taxon>Leucocoprinus</taxon>
    </lineage>
</organism>
<comment type="catalytic activity">
    <reaction evidence="16">
        <text>a pyranoside + acceptor = a pyranosid-3-ulose + reduced acceptor.</text>
        <dbReference type="EC" id="1.1.99.29"/>
    </reaction>
</comment>
<dbReference type="Pfam" id="PF05199">
    <property type="entry name" value="GMC_oxred_C"/>
    <property type="match status" value="1"/>
</dbReference>
<keyword evidence="11" id="KW-0325">Glycoprotein</keyword>
<dbReference type="SUPFAM" id="SSF54373">
    <property type="entry name" value="FAD-linked reductases, C-terminal domain"/>
    <property type="match status" value="1"/>
</dbReference>
<dbReference type="InterPro" id="IPR000172">
    <property type="entry name" value="GMC_OxRdtase_N"/>
</dbReference>
<evidence type="ECO:0000256" key="9">
    <source>
        <dbReference type="ARBA" id="ARBA00022827"/>
    </source>
</evidence>
<sequence>MSRQLLLQLTLATAFSAALGGIYSDISDLPTTNYDFIVVGGGTAGPAVANRLSQNSQFQVLLVEAGPSNEDVLPAKVPGLMLEMFSGPYEWNYTTIPQPTMGQRSLPYLRGYILGGCSAHNSMFWSRGTIEDWDRWANVTEDPSWSWQNVLPVMLKNEHWSEPADRHNQTGEFDPAIHGFHGIVGASLPGYPTELDSRVIQTTQELDEFPYIIDYNSGTPIGLAWYQGSVKNGARSSAATAYLAPQYLQRSNLHVLVNTRVTRVLPASSGTKDFRIVELGKDASSLAQLTASKEVILSAGAINSPQILLHSGIGDVADLQSLGITALHSLPSVGKNFTDQPYITPVWSTNSSKPPLNTTAALEEWQQNRTGPYTMSPTASNHIAFLRLPDNSTIFETNVDPAAGPNTPHMELTPLDNGGLNSPSNGTFVSMGITFLTPTSRGTVTINSTNPFDPPIIDMNLLASDFDIFTFRESLKASQRFFSAPAWSDFIIESVQPPANTTTDNDLDEFLRQNSIPSSHACGTCAMSADDAQYGVVNSDLRVKGVTGLRVVDASVMPFVPAGHLQVPVYVIAEKAAEMIKSDWTTTY</sequence>
<keyword evidence="8 20" id="KW-0732">Signal</keyword>
<evidence type="ECO:0000259" key="21">
    <source>
        <dbReference type="PROSITE" id="PS00624"/>
    </source>
</evidence>
<evidence type="ECO:0000256" key="20">
    <source>
        <dbReference type="SAM" id="SignalP"/>
    </source>
</evidence>
<dbReference type="SUPFAM" id="SSF51905">
    <property type="entry name" value="FAD/NAD(P)-binding domain"/>
    <property type="match status" value="1"/>
</dbReference>
<comment type="subunit">
    <text evidence="4">Monomer.</text>
</comment>
<feature type="binding site" evidence="19">
    <location>
        <position position="261"/>
    </location>
    <ligand>
        <name>FAD</name>
        <dbReference type="ChEBI" id="CHEBI:57692"/>
    </ligand>
</feature>
<comment type="catalytic activity">
    <reaction evidence="15">
        <text>pyranose + acceptor = pyranos-3-ulose + reduced acceptor.</text>
        <dbReference type="EC" id="1.1.99.29"/>
    </reaction>
</comment>
<evidence type="ECO:0000256" key="1">
    <source>
        <dbReference type="ARBA" id="ARBA00001974"/>
    </source>
</evidence>
<dbReference type="PANTHER" id="PTHR11552">
    <property type="entry name" value="GLUCOSE-METHANOL-CHOLINE GMC OXIDOREDUCTASE"/>
    <property type="match status" value="1"/>
</dbReference>
<accession>A0AAD5VSL5</accession>
<evidence type="ECO:0000256" key="12">
    <source>
        <dbReference type="ARBA" id="ARBA00024699"/>
    </source>
</evidence>
<evidence type="ECO:0000256" key="15">
    <source>
        <dbReference type="ARBA" id="ARBA00034029"/>
    </source>
</evidence>
<dbReference type="Gene3D" id="3.50.50.60">
    <property type="entry name" value="FAD/NAD(P)-binding domain"/>
    <property type="match status" value="1"/>
</dbReference>
<proteinExistence type="inferred from homology"/>
<keyword evidence="7" id="KW-0285">Flavoprotein</keyword>
<dbReference type="GO" id="GO:0033718">
    <property type="term" value="F:pyranose dehydrogenase (acceptor) activity"/>
    <property type="evidence" value="ECO:0007669"/>
    <property type="project" value="UniProtKB-EC"/>
</dbReference>
<feature type="active site" description="Proton donor" evidence="18">
    <location>
        <position position="520"/>
    </location>
</feature>
<evidence type="ECO:0000256" key="7">
    <source>
        <dbReference type="ARBA" id="ARBA00022630"/>
    </source>
</evidence>
<comment type="catalytic activity">
    <reaction evidence="17">
        <text>a pyranoside + acceptor = a pyranosid-3,4-diulose + reduced acceptor.</text>
        <dbReference type="EC" id="1.1.99.29"/>
    </reaction>
</comment>
<name>A0AAD5VSL5_9AGAR</name>
<evidence type="ECO:0000256" key="17">
    <source>
        <dbReference type="ARBA" id="ARBA00034059"/>
    </source>
</evidence>
<keyword evidence="9 19" id="KW-0274">FAD</keyword>
<evidence type="ECO:0000256" key="19">
    <source>
        <dbReference type="PIRSR" id="PIRSR000137-2"/>
    </source>
</evidence>
<comment type="caution">
    <text evidence="22">The sequence shown here is derived from an EMBL/GenBank/DDBJ whole genome shotgun (WGS) entry which is preliminary data.</text>
</comment>
<reference evidence="22" key="1">
    <citation type="submission" date="2022-07" db="EMBL/GenBank/DDBJ databases">
        <title>Genome Sequence of Leucocoprinus birnbaumii.</title>
        <authorList>
            <person name="Buettner E."/>
        </authorList>
    </citation>
    <scope>NUCLEOTIDE SEQUENCE</scope>
    <source>
        <strain evidence="22">VT141</strain>
    </source>
</reference>